<comment type="similarity">
    <text evidence="2 10">Belongs to the outer membrane factor (OMF) (TC 1.B.17) family.</text>
</comment>
<accession>A0A502GGB0</accession>
<evidence type="ECO:0000256" key="7">
    <source>
        <dbReference type="ARBA" id="ARBA00023139"/>
    </source>
</evidence>
<evidence type="ECO:0000313" key="11">
    <source>
        <dbReference type="EMBL" id="TPG60914.1"/>
    </source>
</evidence>
<evidence type="ECO:0000256" key="8">
    <source>
        <dbReference type="ARBA" id="ARBA00023288"/>
    </source>
</evidence>
<dbReference type="Pfam" id="PF02321">
    <property type="entry name" value="OEP"/>
    <property type="match status" value="2"/>
</dbReference>
<dbReference type="EMBL" id="RCZD01000007">
    <property type="protein sequence ID" value="TPG60914.1"/>
    <property type="molecule type" value="Genomic_DNA"/>
</dbReference>
<sequence>MHEFYKNKIITPFILLPLFISLGGCAWVHNEKPALAQTDITQLRTVQMPQAAIQKWPGSNWWMSYQNPQLNALVEQALKDSPSIAVVMQRVELAKAQVKMGEAQGGPQLDFGADVERQKLSAEGVMGPFALDDPAAGTTGPWYTNGTFGLQGSYELDLWGKNRAQIQSALGVYQAKQAELAQARLLVSSAVVELYWDIQTYMALKQTLIDLREQETVIAQTDQLLYAQGVRSSLDDTSTKIRLAKIDQKIDVSKGRLRLLQTSLQAMLGMNSPALHLTPVALPPIQETLPPTLGYELLARRPDLQAAHWYIEASLSAVDAAHAAFYPSINLMGFLQYDALHLSDLFRSSAQQMGAIAGLTLPVFDSGRLNANLAIVRANSNLSIAAYNKAVVEAVSDVAKSASQLQTLSDESAHQQTVVDGTQHIYSLAQQRFDVGLLSGAQVAKAKLPLLEEQAKKILLQGEWVSADIRLIRALGGGYRFANTETVHHGGD</sequence>
<dbReference type="PANTHER" id="PTHR30203:SF20">
    <property type="entry name" value="MULTIDRUG RESISTANCE OUTER MEMBRANE PROTEIN MDTP-RELATED"/>
    <property type="match status" value="1"/>
</dbReference>
<dbReference type="GO" id="GO:0015562">
    <property type="term" value="F:efflux transmembrane transporter activity"/>
    <property type="evidence" value="ECO:0007669"/>
    <property type="project" value="InterPro"/>
</dbReference>
<evidence type="ECO:0000256" key="5">
    <source>
        <dbReference type="ARBA" id="ARBA00022729"/>
    </source>
</evidence>
<dbReference type="InterPro" id="IPR010131">
    <property type="entry name" value="MdtP/NodT-like"/>
</dbReference>
<dbReference type="AlphaFoldDB" id="A0A502GGB0"/>
<proteinExistence type="inferred from homology"/>
<dbReference type="Gene3D" id="2.20.200.10">
    <property type="entry name" value="Outer membrane efflux proteins (OEP)"/>
    <property type="match status" value="1"/>
</dbReference>
<evidence type="ECO:0000256" key="3">
    <source>
        <dbReference type="ARBA" id="ARBA00022452"/>
    </source>
</evidence>
<keyword evidence="12" id="KW-1185">Reference proteome</keyword>
<keyword evidence="8 10" id="KW-0449">Lipoprotein</keyword>
<dbReference type="Proteomes" id="UP000317663">
    <property type="component" value="Unassembled WGS sequence"/>
</dbReference>
<gene>
    <name evidence="11" type="primary">mdtQ</name>
    <name evidence="11" type="ORF">EAH77_14745</name>
</gene>
<dbReference type="PANTHER" id="PTHR30203">
    <property type="entry name" value="OUTER MEMBRANE CATION EFFLUX PROTEIN"/>
    <property type="match status" value="1"/>
</dbReference>
<evidence type="ECO:0000256" key="4">
    <source>
        <dbReference type="ARBA" id="ARBA00022692"/>
    </source>
</evidence>
<dbReference type="OrthoDB" id="9770517at2"/>
<protein>
    <submittedName>
        <fullName evidence="11">Multidrug resistance outer membrane protein MdtQ</fullName>
    </submittedName>
</protein>
<dbReference type="PROSITE" id="PS51257">
    <property type="entry name" value="PROKAR_LIPOPROTEIN"/>
    <property type="match status" value="1"/>
</dbReference>
<comment type="caution">
    <text evidence="11">The sequence shown here is derived from an EMBL/GenBank/DDBJ whole genome shotgun (WGS) entry which is preliminary data.</text>
</comment>
<dbReference type="NCBIfam" id="TIGR01845">
    <property type="entry name" value="outer_NodT"/>
    <property type="match status" value="1"/>
</dbReference>
<reference evidence="11 12" key="1">
    <citation type="journal article" date="2019" name="Environ. Microbiol.">
        <title>Species interactions and distinct microbial communities in high Arctic permafrost affected cryosols are associated with the CH4 and CO2 gas fluxes.</title>
        <authorList>
            <person name="Altshuler I."/>
            <person name="Hamel J."/>
            <person name="Turney S."/>
            <person name="Magnuson E."/>
            <person name="Levesque R."/>
            <person name="Greer C."/>
            <person name="Whyte L.G."/>
        </authorList>
    </citation>
    <scope>NUCLEOTIDE SEQUENCE [LARGE SCALE GENOMIC DNA]</scope>
    <source>
        <strain evidence="11 12">E4</strain>
    </source>
</reference>
<dbReference type="InterPro" id="IPR003423">
    <property type="entry name" value="OMP_efflux"/>
</dbReference>
<evidence type="ECO:0000256" key="2">
    <source>
        <dbReference type="ARBA" id="ARBA00007613"/>
    </source>
</evidence>
<keyword evidence="4 10" id="KW-0812">Transmembrane</keyword>
<comment type="function">
    <text evidence="9">Could be involved in resistance to puromycin, acriflavine and tetraphenylarsonium chloride.</text>
</comment>
<evidence type="ECO:0000256" key="9">
    <source>
        <dbReference type="ARBA" id="ARBA00037313"/>
    </source>
</evidence>
<dbReference type="SUPFAM" id="SSF56954">
    <property type="entry name" value="Outer membrane efflux proteins (OEP)"/>
    <property type="match status" value="1"/>
</dbReference>
<evidence type="ECO:0000256" key="6">
    <source>
        <dbReference type="ARBA" id="ARBA00023136"/>
    </source>
</evidence>
<organism evidence="11 12">
    <name type="scientific">Ewingella americana</name>
    <dbReference type="NCBI Taxonomy" id="41202"/>
    <lineage>
        <taxon>Bacteria</taxon>
        <taxon>Pseudomonadati</taxon>
        <taxon>Pseudomonadota</taxon>
        <taxon>Gammaproteobacteria</taxon>
        <taxon>Enterobacterales</taxon>
        <taxon>Yersiniaceae</taxon>
        <taxon>Ewingella</taxon>
    </lineage>
</organism>
<name>A0A502GGB0_9GAMM</name>
<keyword evidence="6 10" id="KW-0472">Membrane</keyword>
<keyword evidence="3 10" id="KW-1134">Transmembrane beta strand</keyword>
<dbReference type="GO" id="GO:0009279">
    <property type="term" value="C:cell outer membrane"/>
    <property type="evidence" value="ECO:0007669"/>
    <property type="project" value="UniProtKB-SubCell"/>
</dbReference>
<evidence type="ECO:0000256" key="1">
    <source>
        <dbReference type="ARBA" id="ARBA00004459"/>
    </source>
</evidence>
<keyword evidence="5" id="KW-0732">Signal</keyword>
<keyword evidence="7 10" id="KW-0564">Palmitate</keyword>
<evidence type="ECO:0000313" key="12">
    <source>
        <dbReference type="Proteomes" id="UP000317663"/>
    </source>
</evidence>
<comment type="subcellular location">
    <subcellularLocation>
        <location evidence="1 10">Cell outer membrane</location>
        <topology evidence="1 10">Lipid-anchor</topology>
    </subcellularLocation>
</comment>
<evidence type="ECO:0000256" key="10">
    <source>
        <dbReference type="RuleBase" id="RU362097"/>
    </source>
</evidence>
<dbReference type="Gene3D" id="1.20.1600.10">
    <property type="entry name" value="Outer membrane efflux proteins (OEP)"/>
    <property type="match status" value="1"/>
</dbReference>